<comment type="similarity">
    <text evidence="7">Belongs to the binding-protein-dependent transport system permease family.</text>
</comment>
<dbReference type="Gene3D" id="1.10.3720.10">
    <property type="entry name" value="MetI-like"/>
    <property type="match status" value="1"/>
</dbReference>
<feature type="transmembrane region" description="Helical" evidence="7">
    <location>
        <begin position="170"/>
        <end position="193"/>
    </location>
</feature>
<dbReference type="InterPro" id="IPR035906">
    <property type="entry name" value="MetI-like_sf"/>
</dbReference>
<evidence type="ECO:0000256" key="3">
    <source>
        <dbReference type="ARBA" id="ARBA00022475"/>
    </source>
</evidence>
<dbReference type="Pfam" id="PF00528">
    <property type="entry name" value="BPD_transp_1"/>
    <property type="match status" value="1"/>
</dbReference>
<dbReference type="SUPFAM" id="SSF161098">
    <property type="entry name" value="MetI-like"/>
    <property type="match status" value="1"/>
</dbReference>
<name>A0ABT1Y4E5_9FIRM</name>
<reference evidence="9 10" key="1">
    <citation type="submission" date="2022-08" db="EMBL/GenBank/DDBJ databases">
        <title>Proteogenomics of the novel Dehalobacterium formicoaceticum strain EZ94 highlights a key role of methyltransferases during anaerobic dichloromethane degradation.</title>
        <authorList>
            <person name="Wasmund K."/>
        </authorList>
    </citation>
    <scope>NUCLEOTIDE SEQUENCE [LARGE SCALE GENOMIC DNA]</scope>
    <source>
        <strain evidence="9 10">EZ94</strain>
    </source>
</reference>
<keyword evidence="3" id="KW-1003">Cell membrane</keyword>
<dbReference type="PANTHER" id="PTHR30450">
    <property type="entry name" value="ABC TRANSPORTER PERMEASE"/>
    <property type="match status" value="1"/>
</dbReference>
<evidence type="ECO:0000256" key="2">
    <source>
        <dbReference type="ARBA" id="ARBA00022448"/>
    </source>
</evidence>
<protein>
    <submittedName>
        <fullName evidence="9">ABC transporter permease</fullName>
    </submittedName>
</protein>
<evidence type="ECO:0000256" key="1">
    <source>
        <dbReference type="ARBA" id="ARBA00004651"/>
    </source>
</evidence>
<evidence type="ECO:0000256" key="6">
    <source>
        <dbReference type="ARBA" id="ARBA00023136"/>
    </source>
</evidence>
<feature type="transmembrane region" description="Helical" evidence="7">
    <location>
        <begin position="128"/>
        <end position="150"/>
    </location>
</feature>
<evidence type="ECO:0000256" key="7">
    <source>
        <dbReference type="RuleBase" id="RU363032"/>
    </source>
</evidence>
<feature type="transmembrane region" description="Helical" evidence="7">
    <location>
        <begin position="6"/>
        <end position="23"/>
    </location>
</feature>
<gene>
    <name evidence="9" type="ORF">NVS47_09545</name>
</gene>
<keyword evidence="4 7" id="KW-0812">Transmembrane</keyword>
<accession>A0ABT1Y4E5</accession>
<comment type="subcellular location">
    <subcellularLocation>
        <location evidence="1 7">Cell membrane</location>
        <topology evidence="1 7">Multi-pass membrane protein</topology>
    </subcellularLocation>
</comment>
<dbReference type="PANTHER" id="PTHR30450:SF14">
    <property type="entry name" value="TRANSPORTER, PERMEASE PROTEIN, PUTATIVE-RELATED"/>
    <property type="match status" value="1"/>
</dbReference>
<dbReference type="CDD" id="cd06261">
    <property type="entry name" value="TM_PBP2"/>
    <property type="match status" value="1"/>
</dbReference>
<dbReference type="InterPro" id="IPR000515">
    <property type="entry name" value="MetI-like"/>
</dbReference>
<evidence type="ECO:0000256" key="4">
    <source>
        <dbReference type="ARBA" id="ARBA00022692"/>
    </source>
</evidence>
<comment type="caution">
    <text evidence="9">The sequence shown here is derived from an EMBL/GenBank/DDBJ whole genome shotgun (WGS) entry which is preliminary data.</text>
</comment>
<dbReference type="RefSeq" id="WP_089612618.1">
    <property type="nucleotide sequence ID" value="NZ_CP022121.1"/>
</dbReference>
<evidence type="ECO:0000313" key="9">
    <source>
        <dbReference type="EMBL" id="MCR6545750.1"/>
    </source>
</evidence>
<dbReference type="Proteomes" id="UP001524944">
    <property type="component" value="Unassembled WGS sequence"/>
</dbReference>
<feature type="transmembrane region" description="Helical" evidence="7">
    <location>
        <begin position="64"/>
        <end position="87"/>
    </location>
</feature>
<keyword evidence="10" id="KW-1185">Reference proteome</keyword>
<evidence type="ECO:0000256" key="5">
    <source>
        <dbReference type="ARBA" id="ARBA00022989"/>
    </source>
</evidence>
<dbReference type="PROSITE" id="PS50928">
    <property type="entry name" value="ABC_TM1"/>
    <property type="match status" value="1"/>
</dbReference>
<evidence type="ECO:0000313" key="10">
    <source>
        <dbReference type="Proteomes" id="UP001524944"/>
    </source>
</evidence>
<feature type="transmembrane region" description="Helical" evidence="7">
    <location>
        <begin position="35"/>
        <end position="58"/>
    </location>
</feature>
<dbReference type="InterPro" id="IPR051322">
    <property type="entry name" value="AA_ABC_Transporter_Permease"/>
</dbReference>
<proteinExistence type="inferred from homology"/>
<keyword evidence="6 7" id="KW-0472">Membrane</keyword>
<dbReference type="EMBL" id="JANPWE010000004">
    <property type="protein sequence ID" value="MCR6545750.1"/>
    <property type="molecule type" value="Genomic_DNA"/>
</dbReference>
<sequence length="198" mass="21015">MLIISTLISSVAGFLVAVVLVVTNKGGMLQNKLIYGILSFLVNVIRSFPFIILVVFILPVTKVIVGTSIGVKAAIVPLVVAATAFIAKIIENSLQEVDEDLIEAMKSFGLSDAQVIFNVMFSEALPSIVSGIILATIAILGSTAMAGAVGAGGIGSVALTYGYQSFNKQVMWLTVIILIILVQVIQFIGNLVYRRMKP</sequence>
<organism evidence="9 10">
    <name type="scientific">Dehalobacterium formicoaceticum</name>
    <dbReference type="NCBI Taxonomy" id="51515"/>
    <lineage>
        <taxon>Bacteria</taxon>
        <taxon>Bacillati</taxon>
        <taxon>Bacillota</taxon>
        <taxon>Clostridia</taxon>
        <taxon>Eubacteriales</taxon>
        <taxon>Peptococcaceae</taxon>
        <taxon>Dehalobacterium</taxon>
    </lineage>
</organism>
<keyword evidence="5 7" id="KW-1133">Transmembrane helix</keyword>
<evidence type="ECO:0000259" key="8">
    <source>
        <dbReference type="PROSITE" id="PS50928"/>
    </source>
</evidence>
<keyword evidence="2 7" id="KW-0813">Transport</keyword>
<feature type="domain" description="ABC transmembrane type-1" evidence="8">
    <location>
        <begin position="1"/>
        <end position="189"/>
    </location>
</feature>